<evidence type="ECO:0000256" key="1">
    <source>
        <dbReference type="ARBA" id="ARBA00006499"/>
    </source>
</evidence>
<evidence type="ECO:0000313" key="5">
    <source>
        <dbReference type="Proteomes" id="UP000249547"/>
    </source>
</evidence>
<dbReference type="AlphaFoldDB" id="A0A327R5B1"/>
<dbReference type="EMBL" id="QLLL01000001">
    <property type="protein sequence ID" value="RAJ10884.1"/>
    <property type="molecule type" value="Genomic_DNA"/>
</dbReference>
<dbReference type="Pfam" id="PF02230">
    <property type="entry name" value="Abhydrolase_2"/>
    <property type="match status" value="1"/>
</dbReference>
<gene>
    <name evidence="4" type="ORF">LX64_00491</name>
</gene>
<comment type="caution">
    <text evidence="4">The sequence shown here is derived from an EMBL/GenBank/DDBJ whole genome shotgun (WGS) entry which is preliminary data.</text>
</comment>
<keyword evidence="5" id="KW-1185">Reference proteome</keyword>
<dbReference type="Proteomes" id="UP000249547">
    <property type="component" value="Unassembled WGS sequence"/>
</dbReference>
<dbReference type="PANTHER" id="PTHR10655">
    <property type="entry name" value="LYSOPHOSPHOLIPASE-RELATED"/>
    <property type="match status" value="1"/>
</dbReference>
<dbReference type="InterPro" id="IPR029058">
    <property type="entry name" value="AB_hydrolase_fold"/>
</dbReference>
<dbReference type="OrthoDB" id="9801763at2"/>
<dbReference type="InterPro" id="IPR003140">
    <property type="entry name" value="PLipase/COase/thioEstase"/>
</dbReference>
<accession>A0A327R5B1</accession>
<evidence type="ECO:0000313" key="4">
    <source>
        <dbReference type="EMBL" id="RAJ10884.1"/>
    </source>
</evidence>
<evidence type="ECO:0000259" key="3">
    <source>
        <dbReference type="Pfam" id="PF02230"/>
    </source>
</evidence>
<protein>
    <submittedName>
        <fullName evidence="4">Phospholipase/carboxylesterase</fullName>
    </submittedName>
</protein>
<dbReference type="InterPro" id="IPR050565">
    <property type="entry name" value="LYPA1-2/EST-like"/>
</dbReference>
<organism evidence="4 5">
    <name type="scientific">Chitinophaga skermanii</name>
    <dbReference type="NCBI Taxonomy" id="331697"/>
    <lineage>
        <taxon>Bacteria</taxon>
        <taxon>Pseudomonadati</taxon>
        <taxon>Bacteroidota</taxon>
        <taxon>Chitinophagia</taxon>
        <taxon>Chitinophagales</taxon>
        <taxon>Chitinophagaceae</taxon>
        <taxon>Chitinophaga</taxon>
    </lineage>
</organism>
<dbReference type="PANTHER" id="PTHR10655:SF17">
    <property type="entry name" value="LYSOPHOSPHOLIPASE-LIKE PROTEIN 1"/>
    <property type="match status" value="1"/>
</dbReference>
<proteinExistence type="inferred from homology"/>
<comment type="similarity">
    <text evidence="1">Belongs to the AB hydrolase superfamily. AB hydrolase 2 family.</text>
</comment>
<keyword evidence="2" id="KW-0378">Hydrolase</keyword>
<dbReference type="GO" id="GO:0016787">
    <property type="term" value="F:hydrolase activity"/>
    <property type="evidence" value="ECO:0007669"/>
    <property type="project" value="UniProtKB-KW"/>
</dbReference>
<evidence type="ECO:0000256" key="2">
    <source>
        <dbReference type="ARBA" id="ARBA00022801"/>
    </source>
</evidence>
<name>A0A327R5B1_9BACT</name>
<dbReference type="Gene3D" id="3.40.50.1820">
    <property type="entry name" value="alpha/beta hydrolase"/>
    <property type="match status" value="1"/>
</dbReference>
<dbReference type="SUPFAM" id="SSF53474">
    <property type="entry name" value="alpha/beta-Hydrolases"/>
    <property type="match status" value="1"/>
</dbReference>
<reference evidence="4 5" key="1">
    <citation type="submission" date="2018-06" db="EMBL/GenBank/DDBJ databases">
        <title>Genomic Encyclopedia of Archaeal and Bacterial Type Strains, Phase II (KMG-II): from individual species to whole genera.</title>
        <authorList>
            <person name="Goeker M."/>
        </authorList>
    </citation>
    <scope>NUCLEOTIDE SEQUENCE [LARGE SCALE GENOMIC DNA]</scope>
    <source>
        <strain evidence="4 5">DSM 23857</strain>
    </source>
</reference>
<sequence>MHIRNIVKTGVPIEEAKNVLVMLHGRGASADDILGLAEHFDIHNKGFALWAPQATNHTWYPTSFMQPIAQNEPWLSSALSWLKEIVDEIVAAGIPYKHIYFSGFSQGACLSLEFVARFANNYGGVAAFTGGLIGPEINLDNYQGSFDGAPVFIGTSDPDFHVPVERVEATAKVLESMGASVTTKIYKNMGHTIVQDEIDHVNRLIFNK</sequence>
<dbReference type="RefSeq" id="WP_111596003.1">
    <property type="nucleotide sequence ID" value="NZ_QLLL01000001.1"/>
</dbReference>
<feature type="domain" description="Phospholipase/carboxylesterase/thioesterase" evidence="3">
    <location>
        <begin position="12"/>
        <end position="203"/>
    </location>
</feature>